<reference evidence="1" key="1">
    <citation type="submission" date="2025-08" db="UniProtKB">
        <authorList>
            <consortium name="Ensembl"/>
        </authorList>
    </citation>
    <scope>IDENTIFICATION</scope>
</reference>
<evidence type="ECO:0000313" key="2">
    <source>
        <dbReference type="Proteomes" id="UP000694415"/>
    </source>
</evidence>
<name>A0A8C6IM27_MUSSI</name>
<dbReference type="Proteomes" id="UP000694415">
    <property type="component" value="Unplaced"/>
</dbReference>
<accession>A0A8C6IM27</accession>
<sequence length="107" mass="11936">MTTAALSDTPCLDIILSSSGMERSFSYQEAGFLTSTVQDLQWSPNQEELPRLFLKSCSPLFAFTFLATSTLSTRWRQIPIVEDGRVGPKNSHLSCGWILKECQLCLS</sequence>
<dbReference type="GeneTree" id="ENSGT00860000136224"/>
<evidence type="ECO:0000313" key="1">
    <source>
        <dbReference type="Ensembl" id="ENSMSIP00000038602.1"/>
    </source>
</evidence>
<keyword evidence="2" id="KW-1185">Reference proteome</keyword>
<organism evidence="1 2">
    <name type="scientific">Mus spicilegus</name>
    <name type="common">Mound-building mouse</name>
    <dbReference type="NCBI Taxonomy" id="10103"/>
    <lineage>
        <taxon>Eukaryota</taxon>
        <taxon>Metazoa</taxon>
        <taxon>Chordata</taxon>
        <taxon>Craniata</taxon>
        <taxon>Vertebrata</taxon>
        <taxon>Euteleostomi</taxon>
        <taxon>Mammalia</taxon>
        <taxon>Eutheria</taxon>
        <taxon>Euarchontoglires</taxon>
        <taxon>Glires</taxon>
        <taxon>Rodentia</taxon>
        <taxon>Myomorpha</taxon>
        <taxon>Muroidea</taxon>
        <taxon>Muridae</taxon>
        <taxon>Murinae</taxon>
        <taxon>Mus</taxon>
        <taxon>Mus</taxon>
    </lineage>
</organism>
<dbReference type="AlphaFoldDB" id="A0A8C6IM27"/>
<reference evidence="1" key="2">
    <citation type="submission" date="2025-09" db="UniProtKB">
        <authorList>
            <consortium name="Ensembl"/>
        </authorList>
    </citation>
    <scope>IDENTIFICATION</scope>
</reference>
<dbReference type="Ensembl" id="ENSMSIT00000048692.1">
    <property type="protein sequence ID" value="ENSMSIP00000038602.1"/>
    <property type="gene ID" value="ENSMSIG00000032159.1"/>
</dbReference>
<protein>
    <submittedName>
        <fullName evidence="1">RIKEN cDNA A630076J17 gene</fullName>
    </submittedName>
</protein>
<proteinExistence type="predicted"/>